<evidence type="ECO:0000313" key="2">
    <source>
        <dbReference type="EMBL" id="MCU7548708.1"/>
    </source>
</evidence>
<accession>A0A9X3BHD4</accession>
<dbReference type="Proteomes" id="UP001155483">
    <property type="component" value="Unassembled WGS sequence"/>
</dbReference>
<dbReference type="Gene3D" id="1.20.120.450">
    <property type="entry name" value="dinb family like domain"/>
    <property type="match status" value="1"/>
</dbReference>
<protein>
    <submittedName>
        <fullName evidence="2">DinB family protein</fullName>
    </submittedName>
</protein>
<dbReference type="InterPro" id="IPR034660">
    <property type="entry name" value="DinB/YfiT-like"/>
</dbReference>
<gene>
    <name evidence="2" type="ORF">OCK74_06240</name>
</gene>
<reference evidence="2" key="2">
    <citation type="submission" date="2023-04" db="EMBL/GenBank/DDBJ databases">
        <title>Paracnuella aquatica gen. nov., sp. nov., a member of the family Chitinophagaceae isolated from a hot spring.</title>
        <authorList>
            <person name="Wang C."/>
        </authorList>
    </citation>
    <scope>NUCLEOTIDE SEQUENCE</scope>
    <source>
        <strain evidence="2">LB-8</strain>
    </source>
</reference>
<dbReference type="AlphaFoldDB" id="A0A9X3BHD4"/>
<keyword evidence="3" id="KW-1185">Reference proteome</keyword>
<dbReference type="Pfam" id="PF12867">
    <property type="entry name" value="DinB_2"/>
    <property type="match status" value="1"/>
</dbReference>
<reference evidence="2" key="1">
    <citation type="submission" date="2022-09" db="EMBL/GenBank/DDBJ databases">
        <authorList>
            <person name="Yuan C."/>
            <person name="Ke Z."/>
        </authorList>
    </citation>
    <scope>NUCLEOTIDE SEQUENCE</scope>
    <source>
        <strain evidence="2">LB-8</strain>
    </source>
</reference>
<dbReference type="SUPFAM" id="SSF109854">
    <property type="entry name" value="DinB/YfiT-like putative metalloenzymes"/>
    <property type="match status" value="1"/>
</dbReference>
<proteinExistence type="predicted"/>
<feature type="domain" description="DinB-like" evidence="1">
    <location>
        <begin position="41"/>
        <end position="197"/>
    </location>
</feature>
<evidence type="ECO:0000259" key="1">
    <source>
        <dbReference type="Pfam" id="PF12867"/>
    </source>
</evidence>
<comment type="caution">
    <text evidence="2">The sequence shown here is derived from an EMBL/GenBank/DDBJ whole genome shotgun (WGS) entry which is preliminary data.</text>
</comment>
<name>A0A9X3BHD4_9BACT</name>
<evidence type="ECO:0000313" key="3">
    <source>
        <dbReference type="Proteomes" id="UP001155483"/>
    </source>
</evidence>
<organism evidence="2 3">
    <name type="scientific">Paraflavisolibacter caeni</name>
    <dbReference type="NCBI Taxonomy" id="2982496"/>
    <lineage>
        <taxon>Bacteria</taxon>
        <taxon>Pseudomonadati</taxon>
        <taxon>Bacteroidota</taxon>
        <taxon>Chitinophagia</taxon>
        <taxon>Chitinophagales</taxon>
        <taxon>Chitinophagaceae</taxon>
        <taxon>Paraflavisolibacter</taxon>
    </lineage>
</organism>
<sequence length="209" mass="23686">MISVFKPKTSLLLALLVITGLAGRPSFETISGAERRFLTHQLRESKANLIKSVKGLSEEQLNYKPFPDQWSINECLQHLAISENEIWKMTEAVIKQPTNEGKRSEIKTSDEEVLKNFSNRNQKFQTFETMLPAASSGKTTNEALSEFKHARNHLIKFSRSTTDDLRDHVSITPEGASDAYQLILMIAANTQKHIQQIEELKKSKNFPKG</sequence>
<dbReference type="EMBL" id="JAOTIF010000002">
    <property type="protein sequence ID" value="MCU7548708.1"/>
    <property type="molecule type" value="Genomic_DNA"/>
</dbReference>
<dbReference type="RefSeq" id="WP_279296152.1">
    <property type="nucleotide sequence ID" value="NZ_JAOTIF010000002.1"/>
</dbReference>
<dbReference type="InterPro" id="IPR024775">
    <property type="entry name" value="DinB-like"/>
</dbReference>